<comment type="caution">
    <text evidence="2">The sequence shown here is derived from an EMBL/GenBank/DDBJ whole genome shotgun (WGS) entry which is preliminary data.</text>
</comment>
<accession>A0A1Q9EWG2</accession>
<feature type="region of interest" description="Disordered" evidence="1">
    <location>
        <begin position="314"/>
        <end position="335"/>
    </location>
</feature>
<dbReference type="OrthoDB" id="10064933at2759"/>
<sequence length="1150" mass="126161">MAQSGAEAEFTPLHQDASAGNQGQSFPVQDRGDSWDDSSWSRGDRWAWQGWYRPYGYRYHWSWGSRAEWDTDGTDFSNGTPSEGDEDRDSGRVDHQRRASWNSSGPWTEDTSTRAPNSTGGWYSGQEVSGNKGSFSEKMAVPSFDAQSTGEELGVSARSYLRQVDAWCKVTRTPKGQQALLLYQHLSGRAWVESEELQVDALAGSDGLNIFRTWIQERYQEVEVSKIAESLTAFFKRLRRQAGQTIREFNSSFDRSHSRLIEIDCRLPEVAKAWAYLNALSLSSSEELALLASVGNEYNVSKLQRAAVLHEKSIRPPWQPRKGPPQESAKGGKGVRATFMAGVDEGDDDDDGVLVEDEQVLAEDEAIALHEAYVAQETAKAKYREIARARGVEPSAIRDSQKGSNNMNHKNNVEDQLANAKARSYCAGCGRRGHWHRDSVCPLNKENQGSGNRGASAKGADHQAHVTTSACEAATGVVQVAYEVGDPGGSKLYAITDTACSKSVMGQGWLESYLKLARNAGVQVQFVNTSDDFRFGASKLFRATYTATILIEISEKQFAVRAAVVDGEVPLLLSRKVLSKLGMVYDVAENTAKFKNLNVGDVALAVTDKGPLATLTPKLFYPKKINPTIQNLLCLAPPLPSLRPCLLVSMASSSNEAPKNLWQMNKVQLLAEATRLGITTHPTWSTGEVRQLIADKKKAATDSGAVPKGLASMTKDQLSDECSKLGITPPTGATKGHMQLLIRDAVTAGKGNSVVMFGRHAGKLFREVPKAYLEWCVMETTAKGRDGCCQDLVNLASYAESVLNKKMGKGYDPEDNPAVPLPPDDASAVSLWESEWSALTDVAKSLNESVEEKQKPIKPRAGPKRLQERMYVSTIGCRGACRLVSDGFDNLIRTFILEKTVESAMDWSDSEAAPRPTFELMAGLLRRAAARSQALLPLRGAVAKGPIKPIGPNFPQTSEKAESELTLCLLGPLYATPWVVGGIHNPTIDPEKHFSTQVTTAEYIKCFIYNMCLVRDGRRREPGLGCEVPLSLVLTWTWVEQRWGYAGQDITLQVLHVPVPEVQWFKRLPSEYIASPASALLRRSSRSPMAGPLGAPPTLSEPLVALKTSSWSSVPMREACWNGFTAWRRKTEAAQKGSLGSQQLSRGEEK</sequence>
<protein>
    <recommendedName>
        <fullName evidence="4">CCHC-type domain-containing protein</fullName>
    </recommendedName>
</protein>
<organism evidence="2 3">
    <name type="scientific">Symbiodinium microadriaticum</name>
    <name type="common">Dinoflagellate</name>
    <name type="synonym">Zooxanthella microadriatica</name>
    <dbReference type="NCBI Taxonomy" id="2951"/>
    <lineage>
        <taxon>Eukaryota</taxon>
        <taxon>Sar</taxon>
        <taxon>Alveolata</taxon>
        <taxon>Dinophyceae</taxon>
        <taxon>Suessiales</taxon>
        <taxon>Symbiodiniaceae</taxon>
        <taxon>Symbiodinium</taxon>
    </lineage>
</organism>
<keyword evidence="3" id="KW-1185">Reference proteome</keyword>
<reference evidence="2 3" key="1">
    <citation type="submission" date="2016-02" db="EMBL/GenBank/DDBJ databases">
        <title>Genome analysis of coral dinoflagellate symbionts highlights evolutionary adaptations to a symbiotic lifestyle.</title>
        <authorList>
            <person name="Aranda M."/>
            <person name="Li Y."/>
            <person name="Liew Y.J."/>
            <person name="Baumgarten S."/>
            <person name="Simakov O."/>
            <person name="Wilson M."/>
            <person name="Piel J."/>
            <person name="Ashoor H."/>
            <person name="Bougouffa S."/>
            <person name="Bajic V.B."/>
            <person name="Ryu T."/>
            <person name="Ravasi T."/>
            <person name="Bayer T."/>
            <person name="Micklem G."/>
            <person name="Kim H."/>
            <person name="Bhak J."/>
            <person name="Lajeunesse T.C."/>
            <person name="Voolstra C.R."/>
        </authorList>
    </citation>
    <scope>NUCLEOTIDE SEQUENCE [LARGE SCALE GENOMIC DNA]</scope>
    <source>
        <strain evidence="2 3">CCMP2467</strain>
    </source>
</reference>
<evidence type="ECO:0000256" key="1">
    <source>
        <dbReference type="SAM" id="MobiDB-lite"/>
    </source>
</evidence>
<feature type="compositionally biased region" description="Polar residues" evidence="1">
    <location>
        <begin position="18"/>
        <end position="27"/>
    </location>
</feature>
<gene>
    <name evidence="2" type="ORF">AK812_SmicGene4392</name>
</gene>
<proteinExistence type="predicted"/>
<evidence type="ECO:0000313" key="3">
    <source>
        <dbReference type="Proteomes" id="UP000186817"/>
    </source>
</evidence>
<feature type="region of interest" description="Disordered" evidence="1">
    <location>
        <begin position="72"/>
        <end position="127"/>
    </location>
</feature>
<name>A0A1Q9EWG2_SYMMI</name>
<feature type="region of interest" description="Disordered" evidence="1">
    <location>
        <begin position="1"/>
        <end position="42"/>
    </location>
</feature>
<evidence type="ECO:0000313" key="2">
    <source>
        <dbReference type="EMBL" id="OLQ11788.1"/>
    </source>
</evidence>
<dbReference type="AlphaFoldDB" id="A0A1Q9EWG2"/>
<dbReference type="Proteomes" id="UP000186817">
    <property type="component" value="Unassembled WGS sequence"/>
</dbReference>
<evidence type="ECO:0008006" key="4">
    <source>
        <dbReference type="Google" id="ProtNLM"/>
    </source>
</evidence>
<feature type="compositionally biased region" description="Polar residues" evidence="1">
    <location>
        <begin position="99"/>
        <end position="127"/>
    </location>
</feature>
<dbReference type="EMBL" id="LSRX01000054">
    <property type="protein sequence ID" value="OLQ11788.1"/>
    <property type="molecule type" value="Genomic_DNA"/>
</dbReference>